<dbReference type="Proteomes" id="UP001234989">
    <property type="component" value="Chromosome 4"/>
</dbReference>
<sequence>TSPQLSAIRIGDSSSKQPDAMVGTPSLTQCFMPPSVSPSFITAPSATPDVEMPALAPGQKDRLGRVMIEPNGSSRPSVRLSSWLKKVQDTDQRLDWMLPYVFDDLPLYWNTNKFNGMSEQAKKARGSLKGGSLHTIGARTVGTITREMSGLEGIGSSHQAEELDDVQIAAMSAQIAQLTLALADLEQRGVAEQQNMSATVQEIKE</sequence>
<feature type="non-terminal residue" evidence="1">
    <location>
        <position position="1"/>
    </location>
</feature>
<dbReference type="EMBL" id="CP133615">
    <property type="protein sequence ID" value="WMV25181.1"/>
    <property type="molecule type" value="Genomic_DNA"/>
</dbReference>
<evidence type="ECO:0000313" key="2">
    <source>
        <dbReference type="Proteomes" id="UP001234989"/>
    </source>
</evidence>
<reference evidence="1" key="1">
    <citation type="submission" date="2023-08" db="EMBL/GenBank/DDBJ databases">
        <title>A de novo genome assembly of Solanum verrucosum Schlechtendal, a Mexican diploid species geographically isolated from the other diploid A-genome species in potato relatives.</title>
        <authorList>
            <person name="Hosaka K."/>
        </authorList>
    </citation>
    <scope>NUCLEOTIDE SEQUENCE</scope>
    <source>
        <tissue evidence="1">Young leaves</tissue>
    </source>
</reference>
<organism evidence="1 2">
    <name type="scientific">Solanum verrucosum</name>
    <dbReference type="NCBI Taxonomy" id="315347"/>
    <lineage>
        <taxon>Eukaryota</taxon>
        <taxon>Viridiplantae</taxon>
        <taxon>Streptophyta</taxon>
        <taxon>Embryophyta</taxon>
        <taxon>Tracheophyta</taxon>
        <taxon>Spermatophyta</taxon>
        <taxon>Magnoliopsida</taxon>
        <taxon>eudicotyledons</taxon>
        <taxon>Gunneridae</taxon>
        <taxon>Pentapetalae</taxon>
        <taxon>asterids</taxon>
        <taxon>lamiids</taxon>
        <taxon>Solanales</taxon>
        <taxon>Solanaceae</taxon>
        <taxon>Solanoideae</taxon>
        <taxon>Solaneae</taxon>
        <taxon>Solanum</taxon>
    </lineage>
</organism>
<keyword evidence="2" id="KW-1185">Reference proteome</keyword>
<evidence type="ECO:0000313" key="1">
    <source>
        <dbReference type="EMBL" id="WMV25181.1"/>
    </source>
</evidence>
<gene>
    <name evidence="1" type="ORF">MTR67_018566</name>
</gene>
<proteinExistence type="predicted"/>
<name>A0AAF0QR11_SOLVR</name>
<accession>A0AAF0QR11</accession>
<dbReference type="AlphaFoldDB" id="A0AAF0QR11"/>
<protein>
    <submittedName>
        <fullName evidence="1">Uncharacterized protein</fullName>
    </submittedName>
</protein>